<dbReference type="PANTHER" id="PTHR43080">
    <property type="entry name" value="CBS DOMAIN-CONTAINING PROTEIN CBSX3, MITOCHONDRIAL"/>
    <property type="match status" value="1"/>
</dbReference>
<sequence length="128" mass="13623">MTDLPVEQLMSTELVTIAPGAAAADAANRMLETGVSSILVVDDDGHLAGLITATDFVSLVRRNDPEDETPVEAFMTTDIVTVSPDDSVEDLAEPTDQGYTHLPVVNEDGELIGMVSTTDLTAYVSEQR</sequence>
<dbReference type="PANTHER" id="PTHR43080:SF2">
    <property type="entry name" value="CBS DOMAIN-CONTAINING PROTEIN"/>
    <property type="match status" value="1"/>
</dbReference>
<dbReference type="SMART" id="SM00116">
    <property type="entry name" value="CBS"/>
    <property type="match status" value="2"/>
</dbReference>
<dbReference type="InterPro" id="IPR046342">
    <property type="entry name" value="CBS_dom_sf"/>
</dbReference>
<keyword evidence="5" id="KW-1185">Reference proteome</keyword>
<proteinExistence type="predicted"/>
<dbReference type="Proteomes" id="UP000053331">
    <property type="component" value="Unassembled WGS sequence"/>
</dbReference>
<gene>
    <name evidence="4" type="ORF">FK85_07105</name>
</gene>
<dbReference type="RefSeq" id="WP_050024195.1">
    <property type="nucleotide sequence ID" value="NZ_JNFH02000016.1"/>
</dbReference>
<name>A0A081EUC8_9EURY</name>
<dbReference type="OrthoDB" id="8919at2157"/>
<dbReference type="SUPFAM" id="SSF54631">
    <property type="entry name" value="CBS-domain pair"/>
    <property type="match status" value="1"/>
</dbReference>
<keyword evidence="4" id="KW-0418">Kinase</keyword>
<dbReference type="EMBL" id="JNFH02000016">
    <property type="protein sequence ID" value="KDS91016.1"/>
    <property type="molecule type" value="Genomic_DNA"/>
</dbReference>
<organism evidence="4 5">
    <name type="scientific">Halorubrum saccharovorum</name>
    <dbReference type="NCBI Taxonomy" id="2248"/>
    <lineage>
        <taxon>Archaea</taxon>
        <taxon>Methanobacteriati</taxon>
        <taxon>Methanobacteriota</taxon>
        <taxon>Stenosarchaea group</taxon>
        <taxon>Halobacteria</taxon>
        <taxon>Halobacteriales</taxon>
        <taxon>Haloferacaceae</taxon>
        <taxon>Halorubrum</taxon>
    </lineage>
</organism>
<evidence type="ECO:0000256" key="1">
    <source>
        <dbReference type="ARBA" id="ARBA00023122"/>
    </source>
</evidence>
<feature type="domain" description="CBS" evidence="3">
    <location>
        <begin position="75"/>
        <end position="128"/>
    </location>
</feature>
<accession>A0A081EUC8</accession>
<comment type="caution">
    <text evidence="4">The sequence shown here is derived from an EMBL/GenBank/DDBJ whole genome shotgun (WGS) entry which is preliminary data.</text>
</comment>
<dbReference type="Gene3D" id="3.10.580.10">
    <property type="entry name" value="CBS-domain"/>
    <property type="match status" value="1"/>
</dbReference>
<evidence type="ECO:0000259" key="3">
    <source>
        <dbReference type="PROSITE" id="PS51371"/>
    </source>
</evidence>
<dbReference type="InterPro" id="IPR000644">
    <property type="entry name" value="CBS_dom"/>
</dbReference>
<reference evidence="4 5" key="1">
    <citation type="journal article" date="2015" name="Genome Announc.">
        <title>Draft genome sequence of a Halorubrum H3 strain isolated from the burlinskoye salt lake (Altai Krai, Russia).</title>
        <authorList>
            <person name="Rozanov A.S."/>
            <person name="Bryanskaya A.V."/>
            <person name="Malup T.K."/>
            <person name="Kotenko A.V."/>
            <person name="Peltek S.E."/>
        </authorList>
    </citation>
    <scope>NUCLEOTIDE SEQUENCE [LARGE SCALE GENOMIC DNA]</scope>
    <source>
        <strain evidence="4 5">H3</strain>
    </source>
</reference>
<dbReference type="GO" id="GO:0016301">
    <property type="term" value="F:kinase activity"/>
    <property type="evidence" value="ECO:0007669"/>
    <property type="project" value="UniProtKB-KW"/>
</dbReference>
<keyword evidence="4" id="KW-0808">Transferase</keyword>
<dbReference type="Pfam" id="PF00571">
    <property type="entry name" value="CBS"/>
    <property type="match status" value="2"/>
</dbReference>
<evidence type="ECO:0000313" key="5">
    <source>
        <dbReference type="Proteomes" id="UP000053331"/>
    </source>
</evidence>
<evidence type="ECO:0000313" key="4">
    <source>
        <dbReference type="EMBL" id="KDS91016.1"/>
    </source>
</evidence>
<feature type="domain" description="CBS" evidence="3">
    <location>
        <begin position="10"/>
        <end position="66"/>
    </location>
</feature>
<keyword evidence="1 2" id="KW-0129">CBS domain</keyword>
<dbReference type="AlphaFoldDB" id="A0A081EUC8"/>
<protein>
    <submittedName>
        <fullName evidence="4">Histidine kinase</fullName>
    </submittedName>
</protein>
<dbReference type="PROSITE" id="PS51371">
    <property type="entry name" value="CBS"/>
    <property type="match status" value="2"/>
</dbReference>
<evidence type="ECO:0000256" key="2">
    <source>
        <dbReference type="PROSITE-ProRule" id="PRU00703"/>
    </source>
</evidence>
<dbReference type="InterPro" id="IPR051257">
    <property type="entry name" value="Diverse_CBS-Domain"/>
</dbReference>